<dbReference type="InterPro" id="IPR027291">
    <property type="entry name" value="Glyco_hydro_38_N_sf"/>
</dbReference>
<name>A0ABQ5A0W6_9ASTR</name>
<evidence type="ECO:0000313" key="2">
    <source>
        <dbReference type="Proteomes" id="UP001151760"/>
    </source>
</evidence>
<proteinExistence type="predicted"/>
<keyword evidence="2" id="KW-1185">Reference proteome</keyword>
<evidence type="ECO:0000313" key="1">
    <source>
        <dbReference type="EMBL" id="GJS95236.1"/>
    </source>
</evidence>
<accession>A0ABQ5A0W6</accession>
<reference evidence="1" key="1">
    <citation type="journal article" date="2022" name="Int. J. Mol. Sci.">
        <title>Draft Genome of Tanacetum Coccineum: Genomic Comparison of Closely Related Tanacetum-Family Plants.</title>
        <authorList>
            <person name="Yamashiro T."/>
            <person name="Shiraishi A."/>
            <person name="Nakayama K."/>
            <person name="Satake H."/>
        </authorList>
    </citation>
    <scope>NUCLEOTIDE SEQUENCE</scope>
</reference>
<gene>
    <name evidence="1" type="ORF">Tco_0802204</name>
</gene>
<dbReference type="Proteomes" id="UP001151760">
    <property type="component" value="Unassembled WGS sequence"/>
</dbReference>
<dbReference type="Gene3D" id="3.20.110.10">
    <property type="entry name" value="Glycoside hydrolase 38, N terminal domain"/>
    <property type="match status" value="1"/>
</dbReference>
<organism evidence="1 2">
    <name type="scientific">Tanacetum coccineum</name>
    <dbReference type="NCBI Taxonomy" id="301880"/>
    <lineage>
        <taxon>Eukaryota</taxon>
        <taxon>Viridiplantae</taxon>
        <taxon>Streptophyta</taxon>
        <taxon>Embryophyta</taxon>
        <taxon>Tracheophyta</taxon>
        <taxon>Spermatophyta</taxon>
        <taxon>Magnoliopsida</taxon>
        <taxon>eudicotyledons</taxon>
        <taxon>Gunneridae</taxon>
        <taxon>Pentapetalae</taxon>
        <taxon>asterids</taxon>
        <taxon>campanulids</taxon>
        <taxon>Asterales</taxon>
        <taxon>Asteraceae</taxon>
        <taxon>Asteroideae</taxon>
        <taxon>Anthemideae</taxon>
        <taxon>Anthemidinae</taxon>
        <taxon>Tanacetum</taxon>
    </lineage>
</organism>
<protein>
    <submittedName>
        <fullName evidence="1">Retrotransposon gag protein</fullName>
    </submittedName>
</protein>
<comment type="caution">
    <text evidence="1">The sequence shown here is derived from an EMBL/GenBank/DDBJ whole genome shotgun (WGS) entry which is preliminary data.</text>
</comment>
<reference evidence="1" key="2">
    <citation type="submission" date="2022-01" db="EMBL/GenBank/DDBJ databases">
        <authorList>
            <person name="Yamashiro T."/>
            <person name="Shiraishi A."/>
            <person name="Satake H."/>
            <person name="Nakayama K."/>
        </authorList>
    </citation>
    <scope>NUCLEOTIDE SEQUENCE</scope>
</reference>
<sequence length="204" mass="22670">MASKCSDPDAEYALSKLLQMGTVAEYQNEIEMLIKRVTTPESLLKSFYISGLKLDLQCLLLRTNPKTLDEAFSLASSITEARFEIIANEDKEHIVGKKIDVILPLPLQGEFASPEVKGSLDADEDIGVDEVSSAIDGVFDIGESLVVFLKWVSISRSRPLLLMAFFQRWWRDRSEATQTTVKGLVSSGQLEKAESILLAVNEEK</sequence>
<dbReference type="EMBL" id="BQNB010011794">
    <property type="protein sequence ID" value="GJS95236.1"/>
    <property type="molecule type" value="Genomic_DNA"/>
</dbReference>